<reference evidence="3 4" key="1">
    <citation type="journal article" date="2019" name="Int. J. Syst. Evol. Microbiol.">
        <title>The Global Catalogue of Microorganisms (GCM) 10K type strain sequencing project: providing services to taxonomists for standard genome sequencing and annotation.</title>
        <authorList>
            <consortium name="The Broad Institute Genomics Platform"/>
            <consortium name="The Broad Institute Genome Sequencing Center for Infectious Disease"/>
            <person name="Wu L."/>
            <person name="Ma J."/>
        </authorList>
    </citation>
    <scope>NUCLEOTIDE SEQUENCE [LARGE SCALE GENOMIC DNA]</scope>
    <source>
        <strain evidence="3 4">JCM 14545</strain>
    </source>
</reference>
<feature type="domain" description="DNA primase/polymerase bifunctional N-terminal" evidence="2">
    <location>
        <begin position="2"/>
        <end position="72"/>
    </location>
</feature>
<dbReference type="EMBL" id="BAAANN010000038">
    <property type="protein sequence ID" value="GAA1982972.1"/>
    <property type="molecule type" value="Genomic_DNA"/>
</dbReference>
<dbReference type="Pfam" id="PF09250">
    <property type="entry name" value="Prim-Pol"/>
    <property type="match status" value="1"/>
</dbReference>
<protein>
    <recommendedName>
        <fullName evidence="2">DNA primase/polymerase bifunctional N-terminal domain-containing protein</fullName>
    </recommendedName>
</protein>
<comment type="caution">
    <text evidence="3">The sequence shown here is derived from an EMBL/GenBank/DDBJ whole genome shotgun (WGS) entry which is preliminary data.</text>
</comment>
<name>A0ABN2S9Y4_9PSEU</name>
<evidence type="ECO:0000313" key="3">
    <source>
        <dbReference type="EMBL" id="GAA1982972.1"/>
    </source>
</evidence>
<dbReference type="Proteomes" id="UP001501116">
    <property type="component" value="Unassembled WGS sequence"/>
</dbReference>
<keyword evidence="4" id="KW-1185">Reference proteome</keyword>
<evidence type="ECO:0000259" key="2">
    <source>
        <dbReference type="Pfam" id="PF09250"/>
    </source>
</evidence>
<organism evidence="3 4">
    <name type="scientific">Amycolatopsis minnesotensis</name>
    <dbReference type="NCBI Taxonomy" id="337894"/>
    <lineage>
        <taxon>Bacteria</taxon>
        <taxon>Bacillati</taxon>
        <taxon>Actinomycetota</taxon>
        <taxon>Actinomycetes</taxon>
        <taxon>Pseudonocardiales</taxon>
        <taxon>Pseudonocardiaceae</taxon>
        <taxon>Amycolatopsis</taxon>
    </lineage>
</organism>
<feature type="compositionally biased region" description="Basic residues" evidence="1">
    <location>
        <begin position="79"/>
        <end position="94"/>
    </location>
</feature>
<feature type="region of interest" description="Disordered" evidence="1">
    <location>
        <begin position="20"/>
        <end position="41"/>
    </location>
</feature>
<sequence>MRTRSGLHLYLRAPAGRVIDSASGRRSPLGPGIDIRGPGRTSGGYLVGPDSIVDGHRYEITHDTAIAELPPWLSDRLAPPRRPRGLTTTRRTRV</sequence>
<accession>A0ABN2S9Y4</accession>
<dbReference type="InterPro" id="IPR015330">
    <property type="entry name" value="DNA_primase/pol_bifunc_N"/>
</dbReference>
<evidence type="ECO:0000313" key="4">
    <source>
        <dbReference type="Proteomes" id="UP001501116"/>
    </source>
</evidence>
<proteinExistence type="predicted"/>
<gene>
    <name evidence="3" type="ORF">GCM10009754_70010</name>
</gene>
<feature type="region of interest" description="Disordered" evidence="1">
    <location>
        <begin position="74"/>
        <end position="94"/>
    </location>
</feature>
<evidence type="ECO:0000256" key="1">
    <source>
        <dbReference type="SAM" id="MobiDB-lite"/>
    </source>
</evidence>
<dbReference type="SUPFAM" id="SSF56747">
    <property type="entry name" value="Prim-pol domain"/>
    <property type="match status" value="1"/>
</dbReference>